<evidence type="ECO:0000313" key="1">
    <source>
        <dbReference type="EMBL" id="PBL03768.1"/>
    </source>
</evidence>
<protein>
    <submittedName>
        <fullName evidence="1">Uncharacterized protein</fullName>
    </submittedName>
</protein>
<dbReference type="AlphaFoldDB" id="A0A2H3ETN9"/>
<dbReference type="EMBL" id="KZ293644">
    <property type="protein sequence ID" value="PBL03768.1"/>
    <property type="molecule type" value="Genomic_DNA"/>
</dbReference>
<organism evidence="1 2">
    <name type="scientific">Armillaria gallica</name>
    <name type="common">Bulbous honey fungus</name>
    <name type="synonym">Armillaria bulbosa</name>
    <dbReference type="NCBI Taxonomy" id="47427"/>
    <lineage>
        <taxon>Eukaryota</taxon>
        <taxon>Fungi</taxon>
        <taxon>Dikarya</taxon>
        <taxon>Basidiomycota</taxon>
        <taxon>Agaricomycotina</taxon>
        <taxon>Agaricomycetes</taxon>
        <taxon>Agaricomycetidae</taxon>
        <taxon>Agaricales</taxon>
        <taxon>Marasmiineae</taxon>
        <taxon>Physalacriaceae</taxon>
        <taxon>Armillaria</taxon>
    </lineage>
</organism>
<dbReference type="OrthoDB" id="2972036at2759"/>
<reference evidence="2" key="1">
    <citation type="journal article" date="2017" name="Nat. Ecol. Evol.">
        <title>Genome expansion and lineage-specific genetic innovations in the forest pathogenic fungi Armillaria.</title>
        <authorList>
            <person name="Sipos G."/>
            <person name="Prasanna A.N."/>
            <person name="Walter M.C."/>
            <person name="O'Connor E."/>
            <person name="Balint B."/>
            <person name="Krizsan K."/>
            <person name="Kiss B."/>
            <person name="Hess J."/>
            <person name="Varga T."/>
            <person name="Slot J."/>
            <person name="Riley R."/>
            <person name="Boka B."/>
            <person name="Rigling D."/>
            <person name="Barry K."/>
            <person name="Lee J."/>
            <person name="Mihaltcheva S."/>
            <person name="LaButti K."/>
            <person name="Lipzen A."/>
            <person name="Waldron R."/>
            <person name="Moloney N.M."/>
            <person name="Sperisen C."/>
            <person name="Kredics L."/>
            <person name="Vagvoelgyi C."/>
            <person name="Patrignani A."/>
            <person name="Fitzpatrick D."/>
            <person name="Nagy I."/>
            <person name="Doyle S."/>
            <person name="Anderson J.B."/>
            <person name="Grigoriev I.V."/>
            <person name="Gueldener U."/>
            <person name="Muensterkoetter M."/>
            <person name="Nagy L.G."/>
        </authorList>
    </citation>
    <scope>NUCLEOTIDE SEQUENCE [LARGE SCALE GENOMIC DNA]</scope>
    <source>
        <strain evidence="2">Ar21-2</strain>
    </source>
</reference>
<proteinExistence type="predicted"/>
<dbReference type="InParanoid" id="A0A2H3ETN9"/>
<sequence length="193" mass="21767">MLGRIMWLAPTGPVVTPSVRLRRATKLAGVIHPASIYQRRLLGTTRRAISFSDMYIPSISRSACAISWTQLSLWLIEPPTILLCGIYNFKGKSYTNGRTVFVGEPWSRQTAIYKFENNDVVTMIKDQFEHVDRRFQESELYRKLEGAAGWVTLVDSCDVGLTTGSDASARVKKRLLMSSGGEAWIKSQLQRCF</sequence>
<evidence type="ECO:0000313" key="2">
    <source>
        <dbReference type="Proteomes" id="UP000217790"/>
    </source>
</evidence>
<gene>
    <name evidence="1" type="ORF">ARMGADRAFT_32317</name>
</gene>
<dbReference type="Proteomes" id="UP000217790">
    <property type="component" value="Unassembled WGS sequence"/>
</dbReference>
<accession>A0A2H3ETN9</accession>
<dbReference type="STRING" id="47427.A0A2H3ETN9"/>
<name>A0A2H3ETN9_ARMGA</name>
<keyword evidence="2" id="KW-1185">Reference proteome</keyword>